<comment type="caution">
    <text evidence="3">The sequence shown here is derived from an EMBL/GenBank/DDBJ whole genome shotgun (WGS) entry which is preliminary data.</text>
</comment>
<gene>
    <name evidence="3" type="ORF">BOKJ2_LOCUS2990</name>
</gene>
<keyword evidence="4" id="KW-1185">Reference proteome</keyword>
<evidence type="ECO:0000256" key="1">
    <source>
        <dbReference type="ARBA" id="ARBA00009508"/>
    </source>
</evidence>
<dbReference type="GO" id="GO:1990221">
    <property type="term" value="C:L-cysteine desulfurase complex"/>
    <property type="evidence" value="ECO:0007669"/>
    <property type="project" value="TreeGrafter"/>
</dbReference>
<comment type="similarity">
    <text evidence="1">Belongs to the complex I LYR family.</text>
</comment>
<reference evidence="3" key="1">
    <citation type="submission" date="2020-09" db="EMBL/GenBank/DDBJ databases">
        <authorList>
            <person name="Kikuchi T."/>
        </authorList>
    </citation>
    <scope>NUCLEOTIDE SEQUENCE</scope>
    <source>
        <strain evidence="3">SH1</strain>
    </source>
</reference>
<proteinExistence type="inferred from homology"/>
<evidence type="ECO:0000313" key="4">
    <source>
        <dbReference type="Proteomes" id="UP000614601"/>
    </source>
</evidence>
<dbReference type="InterPro" id="IPR045297">
    <property type="entry name" value="Complex1_LYR_LYRM4"/>
</dbReference>
<name>A0A811K2Y8_9BILA</name>
<dbReference type="Pfam" id="PF05347">
    <property type="entry name" value="Complex1_LYR"/>
    <property type="match status" value="1"/>
</dbReference>
<protein>
    <recommendedName>
        <fullName evidence="2">Complex 1 LYR protein domain-containing protein</fullName>
    </recommendedName>
</protein>
<dbReference type="PANTHER" id="PTHR13166:SF7">
    <property type="entry name" value="LYR MOTIF-CONTAINING PROTEIN 4"/>
    <property type="match status" value="1"/>
</dbReference>
<dbReference type="OrthoDB" id="275715at2759"/>
<evidence type="ECO:0000313" key="3">
    <source>
        <dbReference type="EMBL" id="CAD5210043.1"/>
    </source>
</evidence>
<dbReference type="EMBL" id="CAJFDH010000002">
    <property type="protein sequence ID" value="CAD5210043.1"/>
    <property type="molecule type" value="Genomic_DNA"/>
</dbReference>
<dbReference type="InterPro" id="IPR051522">
    <property type="entry name" value="ISC_assembly_LYR"/>
</dbReference>
<dbReference type="Proteomes" id="UP000614601">
    <property type="component" value="Unassembled WGS sequence"/>
</dbReference>
<dbReference type="InterPro" id="IPR008011">
    <property type="entry name" value="Complex1_LYR_dom"/>
</dbReference>
<dbReference type="GO" id="GO:0005739">
    <property type="term" value="C:mitochondrion"/>
    <property type="evidence" value="ECO:0007669"/>
    <property type="project" value="TreeGrafter"/>
</dbReference>
<dbReference type="Proteomes" id="UP000783686">
    <property type="component" value="Unassembled WGS sequence"/>
</dbReference>
<organism evidence="3 4">
    <name type="scientific">Bursaphelenchus okinawaensis</name>
    <dbReference type="NCBI Taxonomy" id="465554"/>
    <lineage>
        <taxon>Eukaryota</taxon>
        <taxon>Metazoa</taxon>
        <taxon>Ecdysozoa</taxon>
        <taxon>Nematoda</taxon>
        <taxon>Chromadorea</taxon>
        <taxon>Rhabditida</taxon>
        <taxon>Tylenchina</taxon>
        <taxon>Tylenchomorpha</taxon>
        <taxon>Aphelenchoidea</taxon>
        <taxon>Aphelenchoididae</taxon>
        <taxon>Bursaphelenchus</taxon>
    </lineage>
</organism>
<dbReference type="GO" id="GO:0016226">
    <property type="term" value="P:iron-sulfur cluster assembly"/>
    <property type="evidence" value="ECO:0007669"/>
    <property type="project" value="InterPro"/>
</dbReference>
<dbReference type="CDD" id="cd20264">
    <property type="entry name" value="Complex1_LYR_LYRM4"/>
    <property type="match status" value="1"/>
</dbReference>
<dbReference type="EMBL" id="CAJFCW020000002">
    <property type="protein sequence ID" value="CAG9090593.1"/>
    <property type="molecule type" value="Genomic_DNA"/>
</dbReference>
<evidence type="ECO:0000259" key="2">
    <source>
        <dbReference type="Pfam" id="PF05347"/>
    </source>
</evidence>
<dbReference type="PANTHER" id="PTHR13166">
    <property type="entry name" value="PROTEIN C6ORF149"/>
    <property type="match status" value="1"/>
</dbReference>
<dbReference type="AlphaFoldDB" id="A0A811K2Y8"/>
<sequence>MANRSTWISLYKELRRTANQFPQYNYREFAGRRIRDYFEANKSVTNQDQQKALYKEAVESLEKLKRQVVVSKQYPYRPLVIEQPKPASL</sequence>
<accession>A0A811K2Y8</accession>
<feature type="domain" description="Complex 1 LYR protein" evidence="2">
    <location>
        <begin position="7"/>
        <end position="62"/>
    </location>
</feature>